<evidence type="ECO:0000313" key="3">
    <source>
        <dbReference type="Proteomes" id="UP000438429"/>
    </source>
</evidence>
<name>A0A6A4SG66_SCOMX</name>
<evidence type="ECO:0000313" key="2">
    <source>
        <dbReference type="EMBL" id="KAF0033133.1"/>
    </source>
</evidence>
<accession>A0A6A4SG66</accession>
<sequence>MAEIRSVLQRCDPVLLDPRSRGDSEEPDSAEAASTVLYLTKQQCEQLEESLLKAHNALQSYDRHLNQLRAESEAALSQLISWQQLRDELQVHVSVAQNTMQINLLSFSQSELCVELRPRPSSHLSSNELEPLKLSVNWSLDDRFTLQVSEGTVGLEEDSLFGRRSELSAALLEVMQCYMGQAELLSEVQALRSSFAIDWRPAQRLLVYLKSALLVCHLEVEDGYPGNGGARLLSVRRDGQTVDTSGLKILNQIVSSHMISD</sequence>
<reference evidence="2 3" key="1">
    <citation type="submission" date="2019-06" db="EMBL/GenBank/DDBJ databases">
        <title>Draft genomes of female and male turbot (Scophthalmus maximus).</title>
        <authorList>
            <person name="Xu H."/>
            <person name="Xu X.-W."/>
            <person name="Shao C."/>
            <person name="Chen S."/>
        </authorList>
    </citation>
    <scope>NUCLEOTIDE SEQUENCE [LARGE SCALE GENOMIC DNA]</scope>
    <source>
        <strain evidence="2">Ysfricsl-2016a</strain>
        <tissue evidence="2">Blood</tissue>
    </source>
</reference>
<dbReference type="AlphaFoldDB" id="A0A6A4SG66"/>
<evidence type="ECO:0000256" key="1">
    <source>
        <dbReference type="SAM" id="Coils"/>
    </source>
</evidence>
<dbReference type="Proteomes" id="UP000438429">
    <property type="component" value="Unassembled WGS sequence"/>
</dbReference>
<dbReference type="EMBL" id="VEVO01000013">
    <property type="protein sequence ID" value="KAF0033133.1"/>
    <property type="molecule type" value="Genomic_DNA"/>
</dbReference>
<protein>
    <submittedName>
        <fullName evidence="2">Uncharacterized protein</fullName>
    </submittedName>
</protein>
<organism evidence="2 3">
    <name type="scientific">Scophthalmus maximus</name>
    <name type="common">Turbot</name>
    <name type="synonym">Psetta maxima</name>
    <dbReference type="NCBI Taxonomy" id="52904"/>
    <lineage>
        <taxon>Eukaryota</taxon>
        <taxon>Metazoa</taxon>
        <taxon>Chordata</taxon>
        <taxon>Craniata</taxon>
        <taxon>Vertebrata</taxon>
        <taxon>Euteleostomi</taxon>
        <taxon>Actinopterygii</taxon>
        <taxon>Neopterygii</taxon>
        <taxon>Teleostei</taxon>
        <taxon>Neoteleostei</taxon>
        <taxon>Acanthomorphata</taxon>
        <taxon>Carangaria</taxon>
        <taxon>Pleuronectiformes</taxon>
        <taxon>Pleuronectoidei</taxon>
        <taxon>Scophthalmidae</taxon>
        <taxon>Scophthalmus</taxon>
    </lineage>
</organism>
<gene>
    <name evidence="2" type="ORF">F2P81_015423</name>
</gene>
<proteinExistence type="predicted"/>
<comment type="caution">
    <text evidence="2">The sequence shown here is derived from an EMBL/GenBank/DDBJ whole genome shotgun (WGS) entry which is preliminary data.</text>
</comment>
<keyword evidence="1" id="KW-0175">Coiled coil</keyword>
<feature type="coiled-coil region" evidence="1">
    <location>
        <begin position="51"/>
        <end position="78"/>
    </location>
</feature>